<dbReference type="Proteomes" id="UP000034849">
    <property type="component" value="Unassembled WGS sequence"/>
</dbReference>
<proteinExistence type="predicted"/>
<dbReference type="EMBL" id="LBSX01000008">
    <property type="protein sequence ID" value="KKQ27505.1"/>
    <property type="molecule type" value="Genomic_DNA"/>
</dbReference>
<name>A0A0G0GMX1_9BACT</name>
<sequence length="56" mass="5780">MGVLSLFGSSADEAEIHTGGTRAVPRNGVAILRGPMVSWYDAAFAPCPPVPEPLGL</sequence>
<dbReference type="AlphaFoldDB" id="A0A0G0GMX1"/>
<reference evidence="1 2" key="1">
    <citation type="journal article" date="2015" name="Nature">
        <title>rRNA introns, odd ribosomes, and small enigmatic genomes across a large radiation of phyla.</title>
        <authorList>
            <person name="Brown C.T."/>
            <person name="Hug L.A."/>
            <person name="Thomas B.C."/>
            <person name="Sharon I."/>
            <person name="Castelle C.J."/>
            <person name="Singh A."/>
            <person name="Wilkins M.J."/>
            <person name="Williams K.H."/>
            <person name="Banfield J.F."/>
        </authorList>
    </citation>
    <scope>NUCLEOTIDE SEQUENCE [LARGE SCALE GENOMIC DNA]</scope>
</reference>
<organism evidence="1 2">
    <name type="scientific">Candidatus Magasanikbacteria bacterium GW2011_GWC2_37_14</name>
    <dbReference type="NCBI Taxonomy" id="1619046"/>
    <lineage>
        <taxon>Bacteria</taxon>
        <taxon>Candidatus Magasanikiibacteriota</taxon>
    </lineage>
</organism>
<accession>A0A0G0GMX1</accession>
<comment type="caution">
    <text evidence="1">The sequence shown here is derived from an EMBL/GenBank/DDBJ whole genome shotgun (WGS) entry which is preliminary data.</text>
</comment>
<evidence type="ECO:0000313" key="2">
    <source>
        <dbReference type="Proteomes" id="UP000034849"/>
    </source>
</evidence>
<protein>
    <submittedName>
        <fullName evidence="1">Uncharacterized protein</fullName>
    </submittedName>
</protein>
<gene>
    <name evidence="1" type="ORF">US42_C0008G0016</name>
</gene>
<evidence type="ECO:0000313" key="1">
    <source>
        <dbReference type="EMBL" id="KKQ27505.1"/>
    </source>
</evidence>